<accession>A0A5C0XSI9</accession>
<evidence type="ECO:0000256" key="1">
    <source>
        <dbReference type="SAM" id="Coils"/>
    </source>
</evidence>
<feature type="transmembrane region" description="Helical" evidence="2">
    <location>
        <begin position="31"/>
        <end position="49"/>
    </location>
</feature>
<reference evidence="3 4" key="1">
    <citation type="submission" date="2017-08" db="EMBL/GenBank/DDBJ databases">
        <title>Resequencing and Reannotation of the genome of Pyrococcus furiosus type strain DSM3638.</title>
        <authorList>
            <person name="Reichelt R.M."/>
            <person name="Bunk B."/>
        </authorList>
    </citation>
    <scope>NUCLEOTIDE SEQUENCE [LARGE SCALE GENOMIC DNA]</scope>
    <source>
        <strain evidence="3 4">DSM 3638</strain>
    </source>
</reference>
<feature type="coiled-coil region" evidence="1">
    <location>
        <begin position="82"/>
        <end position="116"/>
    </location>
</feature>
<feature type="transmembrane region" description="Helical" evidence="2">
    <location>
        <begin position="6"/>
        <end position="24"/>
    </location>
</feature>
<dbReference type="Proteomes" id="UP000324354">
    <property type="component" value="Chromosome"/>
</dbReference>
<evidence type="ECO:0000313" key="3">
    <source>
        <dbReference type="EMBL" id="QEK79218.1"/>
    </source>
</evidence>
<evidence type="ECO:0000313" key="4">
    <source>
        <dbReference type="Proteomes" id="UP000324354"/>
    </source>
</evidence>
<keyword evidence="2" id="KW-0812">Transmembrane</keyword>
<keyword evidence="1" id="KW-0175">Coiled coil</keyword>
<dbReference type="AlphaFoldDB" id="A0A5C0XSI9"/>
<dbReference type="GeneID" id="41713419"/>
<proteinExistence type="predicted"/>
<protein>
    <submittedName>
        <fullName evidence="3">DUF2304 domain-containing protein</fullName>
    </submittedName>
</protein>
<dbReference type="GeneID" id="13300908"/>
<dbReference type="RefSeq" id="WP_011012741.1">
    <property type="nucleotide sequence ID" value="NC_003413.1"/>
</dbReference>
<feature type="transmembrane region" description="Helical" evidence="2">
    <location>
        <begin position="69"/>
        <end position="87"/>
    </location>
</feature>
<keyword evidence="2" id="KW-0472">Membrane</keyword>
<evidence type="ECO:0000256" key="2">
    <source>
        <dbReference type="SAM" id="Phobius"/>
    </source>
</evidence>
<keyword evidence="2" id="KW-1133">Transmembrane helix</keyword>
<dbReference type="EMBL" id="CP023154">
    <property type="protein sequence ID" value="QEK79218.1"/>
    <property type="molecule type" value="Genomic_DNA"/>
</dbReference>
<sequence>MYAIQLIAILFLIWMAGVVVYQYYKKHFEIFDLVTWLFFIGILFIIALEPVKISMEIKDLLGLGRGLDALFVLGIGGSYLLLFKLYLDIDRLEREITKLTRKIAFKLEEIEEVLEKDRK</sequence>
<dbReference type="InterPro" id="IPR019277">
    <property type="entry name" value="DUF2304"/>
</dbReference>
<organism evidence="3 4">
    <name type="scientific">Pyrococcus furiosus (strain ATCC 43587 / DSM 3638 / JCM 8422 / Vc1)</name>
    <dbReference type="NCBI Taxonomy" id="186497"/>
    <lineage>
        <taxon>Archaea</taxon>
        <taxon>Methanobacteriati</taxon>
        <taxon>Methanobacteriota</taxon>
        <taxon>Thermococci</taxon>
        <taxon>Thermococcales</taxon>
        <taxon>Thermococcaceae</taxon>
        <taxon>Pyrococcus</taxon>
    </lineage>
</organism>
<gene>
    <name evidence="3" type="ORF">PFDSM3638_08050</name>
</gene>
<dbReference type="OrthoDB" id="78194at2157"/>
<name>A0A5C0XSI9_PYRFU</name>
<dbReference type="Pfam" id="PF10066">
    <property type="entry name" value="DUF2304"/>
    <property type="match status" value="1"/>
</dbReference>